<evidence type="ECO:0000313" key="1">
    <source>
        <dbReference type="EMBL" id="CAB4863977.1"/>
    </source>
</evidence>
<reference evidence="1" key="1">
    <citation type="submission" date="2020-05" db="EMBL/GenBank/DDBJ databases">
        <authorList>
            <person name="Chiriac C."/>
            <person name="Salcher M."/>
            <person name="Ghai R."/>
            <person name="Kavagutti S V."/>
        </authorList>
    </citation>
    <scope>NUCLEOTIDE SEQUENCE</scope>
</reference>
<dbReference type="EMBL" id="CAFBLN010000010">
    <property type="protein sequence ID" value="CAB4863977.1"/>
    <property type="molecule type" value="Genomic_DNA"/>
</dbReference>
<organism evidence="1">
    <name type="scientific">freshwater metagenome</name>
    <dbReference type="NCBI Taxonomy" id="449393"/>
    <lineage>
        <taxon>unclassified sequences</taxon>
        <taxon>metagenomes</taxon>
        <taxon>ecological metagenomes</taxon>
    </lineage>
</organism>
<protein>
    <submittedName>
        <fullName evidence="1">Unannotated protein</fullName>
    </submittedName>
</protein>
<name>A0A6J7CZE3_9ZZZZ</name>
<proteinExistence type="predicted"/>
<dbReference type="AlphaFoldDB" id="A0A6J7CZE3"/>
<accession>A0A6J7CZE3</accession>
<gene>
    <name evidence="1" type="ORF">UFOPK3381_00417</name>
</gene>
<sequence>MADITTMASTLGRETATKVREFAATNSAAKKTKDAIYTIVGLGVLSVQKINVAAKAARTKVDETVDTEGLNAAVKSNTADITSAVKRTAATVDAKVNEVIAMAEAIVTPYEEKLPTAAREVAAKVRAMSTAARAKVTEALHDDVVVEAPVVSESETTPA</sequence>